<feature type="compositionally biased region" description="Polar residues" evidence="6">
    <location>
        <begin position="1"/>
        <end position="12"/>
    </location>
</feature>
<feature type="compositionally biased region" description="Basic and acidic residues" evidence="6">
    <location>
        <begin position="773"/>
        <end position="790"/>
    </location>
</feature>
<feature type="compositionally biased region" description="Basic and acidic residues" evidence="6">
    <location>
        <begin position="818"/>
        <end position="831"/>
    </location>
</feature>
<dbReference type="GO" id="GO:0005856">
    <property type="term" value="C:cytoskeleton"/>
    <property type="evidence" value="ECO:0007669"/>
    <property type="project" value="UniProtKB-SubCell"/>
</dbReference>
<feature type="region of interest" description="Disordered" evidence="6">
    <location>
        <begin position="473"/>
        <end position="577"/>
    </location>
</feature>
<dbReference type="EMBL" id="JAAAJA010000084">
    <property type="protein sequence ID" value="KAG0263021.1"/>
    <property type="molecule type" value="Genomic_DNA"/>
</dbReference>
<evidence type="ECO:0000259" key="7">
    <source>
        <dbReference type="Pfam" id="PF06886"/>
    </source>
</evidence>
<evidence type="ECO:0000313" key="9">
    <source>
        <dbReference type="Proteomes" id="UP000726737"/>
    </source>
</evidence>
<organism evidence="8 9">
    <name type="scientific">Mortierella polycephala</name>
    <dbReference type="NCBI Taxonomy" id="41804"/>
    <lineage>
        <taxon>Eukaryota</taxon>
        <taxon>Fungi</taxon>
        <taxon>Fungi incertae sedis</taxon>
        <taxon>Mucoromycota</taxon>
        <taxon>Mortierellomycotina</taxon>
        <taxon>Mortierellomycetes</taxon>
        <taxon>Mortierellales</taxon>
        <taxon>Mortierellaceae</taxon>
        <taxon>Mortierella</taxon>
    </lineage>
</organism>
<keyword evidence="5" id="KW-0175">Coiled coil</keyword>
<keyword evidence="3" id="KW-0963">Cytoplasm</keyword>
<feature type="compositionally biased region" description="Polar residues" evidence="6">
    <location>
        <begin position="129"/>
        <end position="138"/>
    </location>
</feature>
<sequence>MDSPPYQSSVIESPSLRKHRDMLSSQDHRSSRPSYNVSSTTPLKSPGASFILQQQRQEQSIFYDVEHNAYPETEREHCSPTASLSQRPIHSIRPTIATPSNSSEHQKHAREMENTLAKLLDDKSEASRQARSSISHATKSLEALRQSQRKSLDSAFISTPTKPKPQALLRTTETEYDVSPSRTARLMASPSATSFVGTPRRERERGRHHVAASPPAFSDDRQGQEQTRAEDLATLHWLQNTLDAGSMNGDREIDESEHAVDITEQLDQRYTQQTSVSGADRGTHELYQGEQHSGYGQNYSHQNRSPNSVSRRRRSSGRVKEDAFNQKENIPNPSDEATFHDQHSFRPSNLQSTALEPRTPNTNSPNVDAENSLLEVAETTTTITNQLRGVYSNLQQFFSPETEAKLSGAITAIGSQKVNRVAKGLSSSMTKPRRPEFLYEAPAHEAKVSYTPHTDKEQISIFESAGDLGIPKVQKPPLTVPKSPVFTKRKPTPLRSPIMPPLRSRMHTPHQQQLRSDRTIRPGITQRGLVSSAESARRLSQERFQHSIRQESPVNNGSRSGHSELNRSRATKPTLTIPQPFSFETDIRGERHQEQFRDKLSRWKQIEKEQQFKALPLPVYPERLIPKKSTRPVTLPASITLQTDRRAGERELFDQEKQRKEKLLEDMRAEKMREDEMREQQELRALRLRLVPHPTPIRDYPRIEIHRSTRPLTVPHSPNIGEKRKRQPILKRDTLHDYEDQPEPQYYQHHHQDATERVAQRFDTHDDAAFERERQRELERVQEQEFERRRLSSFSNSGADEGHLHRQDLVREEIERQREMDANHQQEREPQQRSFSQVYRQQAVETEYDHGTLEYEQNKRQRLVEEEEASTATTTVQPIFGRRMGRKSWLEANDL</sequence>
<dbReference type="OrthoDB" id="1684416at2759"/>
<evidence type="ECO:0000256" key="5">
    <source>
        <dbReference type="SAM" id="Coils"/>
    </source>
</evidence>
<feature type="region of interest" description="Disordered" evidence="6">
    <location>
        <begin position="711"/>
        <end position="730"/>
    </location>
</feature>
<feature type="region of interest" description="Disordered" evidence="6">
    <location>
        <begin position="773"/>
        <end position="806"/>
    </location>
</feature>
<feature type="region of interest" description="Disordered" evidence="6">
    <location>
        <begin position="818"/>
        <end position="879"/>
    </location>
</feature>
<feature type="compositionally biased region" description="Polar residues" evidence="6">
    <location>
        <begin position="832"/>
        <end position="844"/>
    </location>
</feature>
<evidence type="ECO:0000256" key="2">
    <source>
        <dbReference type="ARBA" id="ARBA00005885"/>
    </source>
</evidence>
<proteinExistence type="inferred from homology"/>
<feature type="compositionally biased region" description="Polar residues" evidence="6">
    <location>
        <begin position="550"/>
        <end position="560"/>
    </location>
</feature>
<evidence type="ECO:0000313" key="8">
    <source>
        <dbReference type="EMBL" id="KAG0263021.1"/>
    </source>
</evidence>
<evidence type="ECO:0000256" key="1">
    <source>
        <dbReference type="ARBA" id="ARBA00004245"/>
    </source>
</evidence>
<name>A0A9P6U7X3_9FUNG</name>
<comment type="subcellular location">
    <subcellularLocation>
        <location evidence="1">Cytoplasm</location>
        <location evidence="1">Cytoskeleton</location>
    </subcellularLocation>
</comment>
<feature type="region of interest" description="Disordered" evidence="6">
    <location>
        <begin position="123"/>
        <end position="227"/>
    </location>
</feature>
<gene>
    <name evidence="8" type="primary">TPX2</name>
    <name evidence="8" type="ORF">BG011_009418</name>
</gene>
<dbReference type="AlphaFoldDB" id="A0A9P6U7X3"/>
<feature type="coiled-coil region" evidence="5">
    <location>
        <begin position="650"/>
        <end position="689"/>
    </location>
</feature>
<feature type="domain" description="TPX2 C-terminal" evidence="7">
    <location>
        <begin position="640"/>
        <end position="713"/>
    </location>
</feature>
<comment type="similarity">
    <text evidence="2">Belongs to the TPX2 family.</text>
</comment>
<feature type="region of interest" description="Disordered" evidence="6">
    <location>
        <begin position="291"/>
        <end position="342"/>
    </location>
</feature>
<comment type="caution">
    <text evidence="8">The sequence shown here is derived from an EMBL/GenBank/DDBJ whole genome shotgun (WGS) entry which is preliminary data.</text>
</comment>
<dbReference type="Proteomes" id="UP000726737">
    <property type="component" value="Unassembled WGS sequence"/>
</dbReference>
<reference evidence="8" key="1">
    <citation type="journal article" date="2020" name="Fungal Divers.">
        <title>Resolving the Mortierellaceae phylogeny through synthesis of multi-gene phylogenetics and phylogenomics.</title>
        <authorList>
            <person name="Vandepol N."/>
            <person name="Liber J."/>
            <person name="Desiro A."/>
            <person name="Na H."/>
            <person name="Kennedy M."/>
            <person name="Barry K."/>
            <person name="Grigoriev I.V."/>
            <person name="Miller A.N."/>
            <person name="O'Donnell K."/>
            <person name="Stajich J.E."/>
            <person name="Bonito G."/>
        </authorList>
    </citation>
    <scope>NUCLEOTIDE SEQUENCE</scope>
    <source>
        <strain evidence="8">KOD948</strain>
    </source>
</reference>
<keyword evidence="9" id="KW-1185">Reference proteome</keyword>
<keyword evidence="4" id="KW-0206">Cytoskeleton</keyword>
<evidence type="ECO:0000256" key="3">
    <source>
        <dbReference type="ARBA" id="ARBA00022490"/>
    </source>
</evidence>
<feature type="compositionally biased region" description="Basic and acidic residues" evidence="6">
    <location>
        <begin position="218"/>
        <end position="227"/>
    </location>
</feature>
<evidence type="ECO:0000256" key="6">
    <source>
        <dbReference type="SAM" id="MobiDB-lite"/>
    </source>
</evidence>
<feature type="compositionally biased region" description="Polar residues" evidence="6">
    <location>
        <begin position="291"/>
        <end position="303"/>
    </location>
</feature>
<dbReference type="Pfam" id="PF06886">
    <property type="entry name" value="TPX2"/>
    <property type="match status" value="1"/>
</dbReference>
<dbReference type="InterPro" id="IPR027329">
    <property type="entry name" value="TPX2_C"/>
</dbReference>
<feature type="region of interest" description="Disordered" evidence="6">
    <location>
        <begin position="1"/>
        <end position="55"/>
    </location>
</feature>
<feature type="compositionally biased region" description="Polar residues" evidence="6">
    <location>
        <begin position="32"/>
        <end position="43"/>
    </location>
</feature>
<accession>A0A9P6U7X3</accession>
<evidence type="ECO:0000256" key="4">
    <source>
        <dbReference type="ARBA" id="ARBA00023212"/>
    </source>
</evidence>
<feature type="compositionally biased region" description="Basic and acidic residues" evidence="6">
    <location>
        <begin position="535"/>
        <end position="549"/>
    </location>
</feature>
<feature type="region of interest" description="Disordered" evidence="6">
    <location>
        <begin position="71"/>
        <end position="110"/>
    </location>
</feature>
<feature type="compositionally biased region" description="Basic and acidic residues" evidence="6">
    <location>
        <begin position="847"/>
        <end position="864"/>
    </location>
</feature>
<protein>
    <submittedName>
        <fullName evidence="8">Protein tpx2</fullName>
    </submittedName>
</protein>